<dbReference type="EMBL" id="LSRX01000135">
    <property type="protein sequence ID" value="OLQ07612.1"/>
    <property type="molecule type" value="Genomic_DNA"/>
</dbReference>
<dbReference type="OrthoDB" id="412532at2759"/>
<evidence type="ECO:0000313" key="5">
    <source>
        <dbReference type="Proteomes" id="UP000186817"/>
    </source>
</evidence>
<dbReference type="Gene3D" id="2.60.120.260">
    <property type="entry name" value="Galactose-binding domain-like"/>
    <property type="match status" value="1"/>
</dbReference>
<feature type="compositionally biased region" description="Basic and acidic residues" evidence="1">
    <location>
        <begin position="2403"/>
        <end position="2415"/>
    </location>
</feature>
<proteinExistence type="predicted"/>
<keyword evidence="2" id="KW-0472">Membrane</keyword>
<reference evidence="4 5" key="1">
    <citation type="submission" date="2016-02" db="EMBL/GenBank/DDBJ databases">
        <title>Genome analysis of coral dinoflagellate symbionts highlights evolutionary adaptations to a symbiotic lifestyle.</title>
        <authorList>
            <person name="Aranda M."/>
            <person name="Li Y."/>
            <person name="Liew Y.J."/>
            <person name="Baumgarten S."/>
            <person name="Simakov O."/>
            <person name="Wilson M."/>
            <person name="Piel J."/>
            <person name="Ashoor H."/>
            <person name="Bougouffa S."/>
            <person name="Bajic V.B."/>
            <person name="Ryu T."/>
            <person name="Ravasi T."/>
            <person name="Bayer T."/>
            <person name="Micklem G."/>
            <person name="Kim H."/>
            <person name="Bhak J."/>
            <person name="Lajeunesse T.C."/>
            <person name="Voolstra C.R."/>
        </authorList>
    </citation>
    <scope>NUCLEOTIDE SEQUENCE [LARGE SCALE GENOMIC DNA]</scope>
    <source>
        <strain evidence="4 5">CCMP2467</strain>
    </source>
</reference>
<feature type="transmembrane region" description="Helical" evidence="2">
    <location>
        <begin position="1378"/>
        <end position="1400"/>
    </location>
</feature>
<name>A0A1Q9EJK1_SYMMI</name>
<feature type="transmembrane region" description="Helical" evidence="2">
    <location>
        <begin position="2151"/>
        <end position="2170"/>
    </location>
</feature>
<feature type="transmembrane region" description="Helical" evidence="2">
    <location>
        <begin position="1990"/>
        <end position="2009"/>
    </location>
</feature>
<evidence type="ECO:0000256" key="1">
    <source>
        <dbReference type="SAM" id="MobiDB-lite"/>
    </source>
</evidence>
<sequence length="2571" mass="285929">MRVMRRWLWWLCTATAQLIQNVPRTVHTRVGIMNESPTPGPWVVYELRLYYSANCDEASRIVPFFADVYHSGTHRETEFETIGSNVFDGAPWTNWTSDCRVNAGGCEARTVGVGVDISSSSGYEAAAVRKDDLWNVTGPLFDAITVKCFMIWQSKDPRYKCNDISIVRGYPDRNSHIYESVQVFHGVSGGDWARRPATLNTLWRMTNLEVTIGTWSLAELRFYEDDLCTFPLDGEAFSIGSDFPLTESDVNAFDNNITSVWTAKCDDVPGSRAAEIWGDGFRFYGCEPDQGYIGVEYQELVTVRCVRFFQKAPRDISQREQRRSWSGGFSLQRWSGEEWIVTEQFWDPNYTSYGGFAPTIEGPFLGNAPGVWEDLRPPSYSCWRLRNDDTMRGQWNVLELEFSVDRFCEDLPDGKLKGFPLAMQGPRNFANRYAFDGDLRQDQTWRSSCTRGPRGESCIPGEAWLGLYMRGSQPEVKCFRILQSKDIEEQSAFVTLDMYVDGNWQLHSFQREIGGGTWNRRPAPPFTLWRIRNNQVIEGQWRIPEVHAYRDPLCIVEMTPGNPIASGYVGTEAPSLAMDGDAKTLWTACTHCNETRKYFIGVELPASAEEAEAEQFFIRCFKVWQSEQMHEQMVSVQVQIWNGEIYIMSPITRTGSLHDLGGGVWSRPAASFMTRWRLVPTAEEDRDWRLLELELYADSECTRRLPRAGLGGGGATVLASSYRPFVTGFRRSEQDKLWSEAELITDGDATTGLLLQHMPRSASRSAYVGVDFLSGSIWVRCVKLMQGSTPLESVSSLTLQVWDGSEWRHNDPELSEFEVHLGGLGGGGWQRRPAQPGSMWRVENAEYVPEGWAVYEVEFYESADCVNGKLMGEVVASGYAPPLEQRGPGRAVDGNASTIWMSQCCPMDSTDRPLGFELVRPKVGCDEGDAWVGLDLGATTSVQNVRCLRMFQAGYELMQSSSAYVSKWDGSSWVHSWRMDGLGGSAWNKRPAAGNTMWRLLYVSRKNDPCPAQLARLVERPWGVADLKFFSDDDCEVLVPDGVPITSGGFDSYQRSAVDQPSYETSRMVDDDLLTTWAANCRTGFEFVDTELTNCTDAWVGMQWSTAHEIRCVSLVQSRWESARCCDAADGLMLQRWNGSEWVEASWFRDPPQAAVQTEINTRLPAHLGAEFRNVGECPSRVSEKRMFEETIVETRTRRDSEKCIVQLTGAVTLLAEPYCIKHPQCVTVFGAAGTCCPIGDLIASESRCCCSFLSSEPIFADEIDFSDPREKFSFEFATIWMSNILPWIGLAVTIALYLAAILLPADMEERGRNWIKIDIGASSKPERRRLFWKRVVVIAAWPLLSWRTFLASSTTQTSKIVRWFILPDGRLPKPLELYRSLLFLVFGALLSGMAPWLLMGAIFGEMMIWAALQLCQVIRYFQSPFDPLDLRDMQLRQEISKVMVTNDATMDTAYDIAAGVATTCVFGLAYFGKFIFDLLIVRAQMLSFEAIENIEADRVVELFPGLLESLQEPAMLIYEILFWASQLISLLLGNLVGIPLCEGSTALVGSVALVMILYGASQWLNYDLFGLFVAARQVVKATRPECQRIMAQSLILLCLGASFAAVQMTMVLFTRALAFANPFVESSWVCGYDDTLAIFVGRVLLSGSSIVGLIFVFLCVNGHFVGQDYITERVARFLGIDLAALDPDGTGEEGGMFRFDVFGAALPTLFGVWWDPWNIDAYLVRERAHVYSMELRDPQACKVCDKIHVKYELMMTATGRTVSAAVQIVPYGAVVAKACEYLNDPPLIYIGNKMSCLKIRKLDRYATRGSKNLIIKAYLLLAEALAYSIEYGVPLLRRVTSVTTLVYLMLGTFTLTEQNLVDQGTRVILAGFTLSFVKASLEKLVPSALSYGLGGVYFALSRAEGIVTREHEVPRTITGQMLSGAVASTLISGSVLAAGWGSAAYAVTLGSCVGYVFSLLTLLVNVMLERPSPDIDDPPSRSMFQLLMKLLYSLISGGALGVVAIYAGEAGLAAEAGVEDAFEFQKSLGSRWGFRGSVGLGVFAVAIQLITFRLVLVENLPPVIKQSVDPPYNWRDSPTCIVLRTIQFFPGLTAIPTCTLVSVVLRDFLLSDLPSLTAIENQFVVTGSGIVLANVSALTVHRLLGSPPQLLGFFSCILAACLLCPWNMLFGAFTAVWIGVAVGSILEEVVLRRALQKEIRRREAMGEDDMEFFDQKRAACMEEWAQFEEEELPPAPPEPDRQDKLNRYLQIAAAGGSAIEYVKEVAAAQEQEALDPADAFDADLAELDRPGSHDSNLLQIEERSISGRGTTKGSEALPVWDATSTPMLVEDEESVHQAFSKGQEMSEVEAHHADVDSAAMHALRNVEDAEQPDLPDTSMPEPLEESALEHDRVQESITDAAGSKEEMQPPRGDEVGAVVSEEDQASELPMQLALTSPGLQRSHRDFSTPQPSSRARTVMLEDGFDFSREMVDTDDILTASRGPSKATSMRSVTTIATQPRPQPKSAAPTSPVGMDINPGLRSMRPPQQDLWTRTHGTRPPPTSPSLRDMAHQAQSSYQSKAAMARRSPKK</sequence>
<feature type="signal peptide" evidence="3">
    <location>
        <begin position="1"/>
        <end position="16"/>
    </location>
</feature>
<accession>A0A1Q9EJK1</accession>
<feature type="transmembrane region" description="Helical" evidence="2">
    <location>
        <begin position="1521"/>
        <end position="1541"/>
    </location>
</feature>
<gene>
    <name evidence="4" type="ORF">AK812_SmicGene8942</name>
</gene>
<feature type="transmembrane region" description="Helical" evidence="2">
    <location>
        <begin position="1947"/>
        <end position="1969"/>
    </location>
</feature>
<keyword evidence="2" id="KW-0812">Transmembrane</keyword>
<evidence type="ECO:0000313" key="4">
    <source>
        <dbReference type="EMBL" id="OLQ07612.1"/>
    </source>
</evidence>
<dbReference type="Proteomes" id="UP000186817">
    <property type="component" value="Unassembled WGS sequence"/>
</dbReference>
<feature type="transmembrane region" description="Helical" evidence="2">
    <location>
        <begin position="1457"/>
        <end position="1477"/>
    </location>
</feature>
<comment type="caution">
    <text evidence="4">The sequence shown here is derived from an EMBL/GenBank/DDBJ whole genome shotgun (WGS) entry which is preliminary data.</text>
</comment>
<feature type="chain" id="PRO_5043792086" evidence="3">
    <location>
        <begin position="17"/>
        <end position="2571"/>
    </location>
</feature>
<feature type="transmembrane region" description="Helical" evidence="2">
    <location>
        <begin position="2033"/>
        <end position="2057"/>
    </location>
</feature>
<feature type="region of interest" description="Disordered" evidence="1">
    <location>
        <begin position="2371"/>
        <end position="2457"/>
    </location>
</feature>
<keyword evidence="5" id="KW-1185">Reference proteome</keyword>
<evidence type="ECO:0000256" key="3">
    <source>
        <dbReference type="SAM" id="SignalP"/>
    </source>
</evidence>
<feature type="transmembrane region" description="Helical" evidence="2">
    <location>
        <begin position="1285"/>
        <end position="1304"/>
    </location>
</feature>
<feature type="transmembrane region" description="Helical" evidence="2">
    <location>
        <begin position="1637"/>
        <end position="1661"/>
    </location>
</feature>
<organism evidence="4 5">
    <name type="scientific">Symbiodinium microadriaticum</name>
    <name type="common">Dinoflagellate</name>
    <name type="synonym">Zooxanthella microadriatica</name>
    <dbReference type="NCBI Taxonomy" id="2951"/>
    <lineage>
        <taxon>Eukaryota</taxon>
        <taxon>Sar</taxon>
        <taxon>Alveolata</taxon>
        <taxon>Dinophyceae</taxon>
        <taxon>Suessiales</taxon>
        <taxon>Symbiodiniaceae</taxon>
        <taxon>Symbiodinium</taxon>
    </lineage>
</organism>
<keyword evidence="3" id="KW-0732">Signal</keyword>
<evidence type="ECO:0000256" key="2">
    <source>
        <dbReference type="SAM" id="Phobius"/>
    </source>
</evidence>
<keyword evidence="2" id="KW-1133">Transmembrane helix</keyword>
<feature type="transmembrane region" description="Helical" evidence="2">
    <location>
        <begin position="1922"/>
        <end position="1941"/>
    </location>
</feature>
<feature type="compositionally biased region" description="Polar residues" evidence="1">
    <location>
        <begin position="2486"/>
        <end position="2500"/>
    </location>
</feature>
<feature type="region of interest" description="Disordered" evidence="1">
    <location>
        <begin position="2476"/>
        <end position="2571"/>
    </location>
</feature>
<protein>
    <submittedName>
        <fullName evidence="4">Uncharacterized protein</fullName>
    </submittedName>
</protein>
<feature type="transmembrane region" description="Helical" evidence="2">
    <location>
        <begin position="1547"/>
        <end position="1574"/>
    </location>
</feature>
<feature type="transmembrane region" description="Helical" evidence="2">
    <location>
        <begin position="1595"/>
        <end position="1617"/>
    </location>
</feature>